<dbReference type="GeneID" id="14875791"/>
<dbReference type="OrthoDB" id="17415at2759"/>
<evidence type="ECO:0000256" key="9">
    <source>
        <dbReference type="SAM" id="MobiDB-lite"/>
    </source>
</evidence>
<reference evidence="11" key="1">
    <citation type="journal article" date="2011" name="Genome Res.">
        <title>Phylogeny-wide analysis of social amoeba genomes highlights ancient origins for complex intercellular communication.</title>
        <authorList>
            <person name="Heidel A.J."/>
            <person name="Lawal H.M."/>
            <person name="Felder M."/>
            <person name="Schilde C."/>
            <person name="Helps N.R."/>
            <person name="Tunggal B."/>
            <person name="Rivero F."/>
            <person name="John U."/>
            <person name="Schleicher M."/>
            <person name="Eichinger L."/>
            <person name="Platzer M."/>
            <person name="Noegel A.A."/>
            <person name="Schaap P."/>
            <person name="Gloeckner G."/>
        </authorList>
    </citation>
    <scope>NUCLEOTIDE SEQUENCE [LARGE SCALE GENOMIC DNA]</scope>
    <source>
        <strain evidence="11">SH3</strain>
    </source>
</reference>
<gene>
    <name evidence="10" type="ORF">DFA_05777</name>
</gene>
<feature type="region of interest" description="Disordered" evidence="9">
    <location>
        <begin position="819"/>
        <end position="839"/>
    </location>
</feature>
<dbReference type="PANTHER" id="PTHR12049:SF5">
    <property type="entry name" value="PROTEIN ARGININE METHYLTRANSFERASE NDUFAF7 HOMOLOG, MITOCHONDRIAL"/>
    <property type="match status" value="1"/>
</dbReference>
<comment type="catalytic activity">
    <reaction evidence="7">
        <text>L-arginyl-[protein] + 2 S-adenosyl-L-methionine = N(omega),N(omega)'-dimethyl-L-arginyl-[protein] + 2 S-adenosyl-L-homocysteine + 2 H(+)</text>
        <dbReference type="Rhea" id="RHEA:48108"/>
        <dbReference type="Rhea" id="RHEA-COMP:10532"/>
        <dbReference type="Rhea" id="RHEA-COMP:11992"/>
        <dbReference type="ChEBI" id="CHEBI:15378"/>
        <dbReference type="ChEBI" id="CHEBI:29965"/>
        <dbReference type="ChEBI" id="CHEBI:57856"/>
        <dbReference type="ChEBI" id="CHEBI:59789"/>
        <dbReference type="ChEBI" id="CHEBI:88221"/>
        <dbReference type="EC" id="2.1.1.320"/>
    </reaction>
</comment>
<feature type="compositionally biased region" description="Low complexity" evidence="9">
    <location>
        <begin position="824"/>
        <end position="839"/>
    </location>
</feature>
<feature type="compositionally biased region" description="Polar residues" evidence="9">
    <location>
        <begin position="113"/>
        <end position="131"/>
    </location>
</feature>
<sequence length="1298" mass="145384">MEVTADITSLQKELEEYKKKLSDALVENKNLSETLNKVESESSQLKVKYEELKKKGTTSTATSTTTTTSSPAAKTIKSTSTLNGASSPTPIKKVLPTTTSTSSTSTPDKKPITSATTTPKSSPLVSKQLTQAKTTTTSSPSTTPTKITSPSTVSKVSSPATKTTTTSSPTVKTTTTTTTTSSPKPVVAVPKPTVTTVKPTATKTTTTTTTTTTKTATKPTIAPAASAASTASATAATATSAVKPSASAVKPAAAKPASKLAAPVKPAATAAKPTPSTTTSKLSPSLSKEKIIKPAATTAVKKPAAAAPSKPSPTTASKPVATVPVVVAATPAAAAAVVVPTPVAVEQPTEVELLKTQTTSSTLVIEQVSDEEGDSILEDIRKADSSKEVVKENDLEEFMQELDQEMANAQLNSKSEEKKQEEEDIKIVQQEEQEEEEKINEIKQQQEQHTSLQDELLIDDLKTEQPKEEETVVNEFDDIKNDDIVLEDIQPQQQEVQIIETKEEPIVTEPKQEEIIFEEPKQQEEEIFDEFDDIKKEDLILEDVHHDDQIIEDDEEEIIIPTIDEKVEGPIVTEEPKQQEEEIFDEFDDIKKEDLILEDVHQDDQIIEDEEEIIIPTIDENVEEEILDDENIVGDESKNEFSFNQEEDLIIDDQVLETKEQQDNDFFESNIANNHIDTSLDDFSFDAPSEQHHQQPTTTNGNKDFDDIFGEQANNNTKPSNTLNTNDFDFDSFNVSKSTINIQSSSENIDTNTDNVKRMISFNLLKKGTNTILLNNHRVIVSTVSSSSSYSTTSSSSSKTQDTITSGRVNINPLLRSRLQQQPNVSSNNNNNTNNTNDSSAFQSKVQLMRDFIQDSLYNTKYGYFATKPVITSIAPTHFKQLNTLESKDQYIDYLQHIYKQHQHSWYTPVEIFQPYYSNAITRYIIEKYLEKNQDLSIPLRIYEIGAGSGTNALCMLNYLREHHKDLYEITEFTIIEISRLLATQQLERIKREHPHIKVQVYNSSIFNWTHKREDQECFIVMTEVIDNLPHDQIVLNGNGVFETIVQTHLSTMNHFDQQEQEGEKEGEETTIDNLKNKKNRKELVHFEQQQSVRDPIIKEYLNLFSDELGLDKDLLTQLNNRNSDQYQPVKSSLINNLKYFFQGDRNIFIPTVCMKLFQILSIHFPKHHLVLADFDFLPSLCKGENAPTVQEKLPIPTSANYQSPSSIQYETKEYPKITVPLGSCDIFFPTNWKELHKMYTKTNQQYRPEHFTASTVKSYKQGEFLKQYAKDDLAKTKISSFYNPLTDDYENTSILVS</sequence>
<comment type="similarity">
    <text evidence="2">Belongs to the NDUFAF7 family.</text>
</comment>
<feature type="region of interest" description="Disordered" evidence="9">
    <location>
        <begin position="785"/>
        <end position="806"/>
    </location>
</feature>
<comment type="subcellular location">
    <subcellularLocation>
        <location evidence="1">Mitochondrion</location>
    </subcellularLocation>
</comment>
<feature type="compositionally biased region" description="Low complexity" evidence="9">
    <location>
        <begin position="293"/>
        <end position="319"/>
    </location>
</feature>
<feature type="compositionally biased region" description="Low complexity" evidence="9">
    <location>
        <begin position="97"/>
        <end position="106"/>
    </location>
</feature>
<feature type="compositionally biased region" description="Low complexity" evidence="9">
    <location>
        <begin position="57"/>
        <end position="81"/>
    </location>
</feature>
<keyword evidence="8" id="KW-0175">Coiled coil</keyword>
<dbReference type="RefSeq" id="XP_004361494.1">
    <property type="nucleotide sequence ID" value="XM_004361437.1"/>
</dbReference>
<dbReference type="Pfam" id="PF02636">
    <property type="entry name" value="Methyltransf_28"/>
    <property type="match status" value="1"/>
</dbReference>
<evidence type="ECO:0000256" key="1">
    <source>
        <dbReference type="ARBA" id="ARBA00004173"/>
    </source>
</evidence>
<dbReference type="STRING" id="1054147.F4PMJ6"/>
<dbReference type="GO" id="GO:0032259">
    <property type="term" value="P:methylation"/>
    <property type="evidence" value="ECO:0007669"/>
    <property type="project" value="UniProtKB-KW"/>
</dbReference>
<dbReference type="EMBL" id="GL883008">
    <property type="protein sequence ID" value="EGG23643.1"/>
    <property type="molecule type" value="Genomic_DNA"/>
</dbReference>
<evidence type="ECO:0000313" key="11">
    <source>
        <dbReference type="Proteomes" id="UP000007797"/>
    </source>
</evidence>
<evidence type="ECO:0000256" key="4">
    <source>
        <dbReference type="ARBA" id="ARBA00022603"/>
    </source>
</evidence>
<dbReference type="Gene3D" id="3.40.50.12710">
    <property type="match status" value="1"/>
</dbReference>
<dbReference type="InterPro" id="IPR029063">
    <property type="entry name" value="SAM-dependent_MTases_sf"/>
</dbReference>
<feature type="region of interest" description="Disordered" evidence="9">
    <location>
        <begin position="53"/>
        <end position="319"/>
    </location>
</feature>
<evidence type="ECO:0000256" key="8">
    <source>
        <dbReference type="SAM" id="Coils"/>
    </source>
</evidence>
<dbReference type="KEGG" id="dfa:DFA_05777"/>
<dbReference type="SUPFAM" id="SSF53335">
    <property type="entry name" value="S-adenosyl-L-methionine-dependent methyltransferases"/>
    <property type="match status" value="1"/>
</dbReference>
<keyword evidence="11" id="KW-1185">Reference proteome</keyword>
<evidence type="ECO:0000256" key="5">
    <source>
        <dbReference type="ARBA" id="ARBA00022679"/>
    </source>
</evidence>
<keyword evidence="5" id="KW-0808">Transferase</keyword>
<accession>F4PMJ6</accession>
<evidence type="ECO:0000313" key="10">
    <source>
        <dbReference type="EMBL" id="EGG23643.1"/>
    </source>
</evidence>
<evidence type="ECO:0000256" key="2">
    <source>
        <dbReference type="ARBA" id="ARBA00005891"/>
    </source>
</evidence>
<evidence type="ECO:0000256" key="6">
    <source>
        <dbReference type="ARBA" id="ARBA00023128"/>
    </source>
</evidence>
<proteinExistence type="inferred from homology"/>
<dbReference type="EC" id="2.1.1.320" evidence="3"/>
<keyword evidence="4" id="KW-0489">Methyltransferase</keyword>
<name>F4PMJ6_CACFS</name>
<evidence type="ECO:0000256" key="3">
    <source>
        <dbReference type="ARBA" id="ARBA00011935"/>
    </source>
</evidence>
<dbReference type="PANTHER" id="PTHR12049">
    <property type="entry name" value="PROTEIN ARGININE METHYLTRANSFERASE NDUFAF7, MITOCHONDRIAL"/>
    <property type="match status" value="1"/>
</dbReference>
<keyword evidence="6" id="KW-0496">Mitochondrion</keyword>
<feature type="region of interest" description="Disordered" evidence="9">
    <location>
        <begin position="430"/>
        <end position="453"/>
    </location>
</feature>
<organism evidence="10 11">
    <name type="scientific">Cavenderia fasciculata</name>
    <name type="common">Slime mold</name>
    <name type="synonym">Dictyostelium fasciculatum</name>
    <dbReference type="NCBI Taxonomy" id="261658"/>
    <lineage>
        <taxon>Eukaryota</taxon>
        <taxon>Amoebozoa</taxon>
        <taxon>Evosea</taxon>
        <taxon>Eumycetozoa</taxon>
        <taxon>Dictyostelia</taxon>
        <taxon>Acytosteliales</taxon>
        <taxon>Cavenderiaceae</taxon>
        <taxon>Cavenderia</taxon>
    </lineage>
</organism>
<dbReference type="GO" id="GO:0005739">
    <property type="term" value="C:mitochondrion"/>
    <property type="evidence" value="ECO:0007669"/>
    <property type="project" value="UniProtKB-SubCell"/>
</dbReference>
<feature type="coiled-coil region" evidence="8">
    <location>
        <begin position="1058"/>
        <end position="1085"/>
    </location>
</feature>
<evidence type="ECO:0000256" key="7">
    <source>
        <dbReference type="ARBA" id="ARBA00048612"/>
    </source>
</evidence>
<dbReference type="InterPro" id="IPR003788">
    <property type="entry name" value="NDUFAF7"/>
</dbReference>
<dbReference type="InterPro" id="IPR038375">
    <property type="entry name" value="NDUFAF7_sf"/>
</dbReference>
<dbReference type="Proteomes" id="UP000007797">
    <property type="component" value="Unassembled WGS sequence"/>
</dbReference>
<dbReference type="GO" id="GO:0035243">
    <property type="term" value="F:protein-arginine omega-N symmetric methyltransferase activity"/>
    <property type="evidence" value="ECO:0007669"/>
    <property type="project" value="UniProtKB-EC"/>
</dbReference>
<feature type="compositionally biased region" description="Low complexity" evidence="9">
    <location>
        <begin position="132"/>
        <end position="286"/>
    </location>
</feature>
<protein>
    <recommendedName>
        <fullName evidence="3">type II protein arginine methyltransferase</fullName>
        <ecNumber evidence="3">2.1.1.320</ecNumber>
    </recommendedName>
</protein>